<dbReference type="CDD" id="cd02440">
    <property type="entry name" value="AdoMet_MTases"/>
    <property type="match status" value="1"/>
</dbReference>
<dbReference type="AlphaFoldDB" id="A0AAJ0FJB7"/>
<sequence length="363" mass="41677">MNLSFNESGESLNDFKFTFEYYLDYSRDIEVDSNPSRDDVSETVSLTESIYEFQKENGRTYHAYRAGMYHYPNDTPEVDRLEFQYDILKVILDGRNYLAPWSQENPPRKVLDIATGTGCWAIDMGDEFPEAQIIGTDLSPIQNNLVPPNVQFVIDDATDEWPKSPDWSDFCYIHTRVTMGCWSDMLNQVIRPAFDHLRPGGYLESQELMGLLECDDGTVAPTNHFKQWCDDIVEASIAADRPLPFADSMKRWYEEAGFVDVQEKVYKVPINRWPGVQKLKMLGEMFHANMESGLQAFSYALLHRVKGMSQEEIEVSLVNVRKDMADQHVHAYIKFYVVWGRKPDNAATPQSEPHAADMDMSNG</sequence>
<gene>
    <name evidence="2" type="ORF">QBC33DRAFT_175241</name>
</gene>
<dbReference type="InterPro" id="IPR029063">
    <property type="entry name" value="SAM-dependent_MTases_sf"/>
</dbReference>
<dbReference type="RefSeq" id="XP_060281436.1">
    <property type="nucleotide sequence ID" value="XM_060422383.1"/>
</dbReference>
<keyword evidence="2" id="KW-0489">Methyltransferase</keyword>
<dbReference type="Pfam" id="PF13489">
    <property type="entry name" value="Methyltransf_23"/>
    <property type="match status" value="1"/>
</dbReference>
<dbReference type="GeneID" id="85305570"/>
<protein>
    <submittedName>
        <fullName evidence="2">S-adenosyl-L-methionine-dependent methyltransferase</fullName>
    </submittedName>
</protein>
<evidence type="ECO:0000313" key="2">
    <source>
        <dbReference type="EMBL" id="KAK1765223.1"/>
    </source>
</evidence>
<dbReference type="GO" id="GO:0008168">
    <property type="term" value="F:methyltransferase activity"/>
    <property type="evidence" value="ECO:0007669"/>
    <property type="project" value="UniProtKB-KW"/>
</dbReference>
<dbReference type="SUPFAM" id="SSF53335">
    <property type="entry name" value="S-adenosyl-L-methionine-dependent methyltransferases"/>
    <property type="match status" value="1"/>
</dbReference>
<keyword evidence="2" id="KW-0808">Transferase</keyword>
<accession>A0AAJ0FJB7</accession>
<dbReference type="PANTHER" id="PTHR43591">
    <property type="entry name" value="METHYLTRANSFERASE"/>
    <property type="match status" value="1"/>
</dbReference>
<dbReference type="PANTHER" id="PTHR43591:SF14">
    <property type="entry name" value="METHYLTRANSFERASE"/>
    <property type="match status" value="1"/>
</dbReference>
<name>A0AAJ0FJB7_9PEZI</name>
<comment type="caution">
    <text evidence="2">The sequence shown here is derived from an EMBL/GenBank/DDBJ whole genome shotgun (WGS) entry which is preliminary data.</text>
</comment>
<keyword evidence="3" id="KW-1185">Reference proteome</keyword>
<dbReference type="Gene3D" id="3.40.50.150">
    <property type="entry name" value="Vaccinia Virus protein VP39"/>
    <property type="match status" value="1"/>
</dbReference>
<comment type="similarity">
    <text evidence="1">Belongs to the methyltransferase superfamily. LaeA methyltransferase family.</text>
</comment>
<evidence type="ECO:0000256" key="1">
    <source>
        <dbReference type="ARBA" id="ARBA00038158"/>
    </source>
</evidence>
<dbReference type="Proteomes" id="UP001244011">
    <property type="component" value="Unassembled WGS sequence"/>
</dbReference>
<dbReference type="GO" id="GO:0032259">
    <property type="term" value="P:methylation"/>
    <property type="evidence" value="ECO:0007669"/>
    <property type="project" value="UniProtKB-KW"/>
</dbReference>
<organism evidence="2 3">
    <name type="scientific">Phialemonium atrogriseum</name>
    <dbReference type="NCBI Taxonomy" id="1093897"/>
    <lineage>
        <taxon>Eukaryota</taxon>
        <taxon>Fungi</taxon>
        <taxon>Dikarya</taxon>
        <taxon>Ascomycota</taxon>
        <taxon>Pezizomycotina</taxon>
        <taxon>Sordariomycetes</taxon>
        <taxon>Sordariomycetidae</taxon>
        <taxon>Cephalothecales</taxon>
        <taxon>Cephalothecaceae</taxon>
        <taxon>Phialemonium</taxon>
    </lineage>
</organism>
<dbReference type="EMBL" id="MU839016">
    <property type="protein sequence ID" value="KAK1765223.1"/>
    <property type="molecule type" value="Genomic_DNA"/>
</dbReference>
<proteinExistence type="inferred from homology"/>
<evidence type="ECO:0000313" key="3">
    <source>
        <dbReference type="Proteomes" id="UP001244011"/>
    </source>
</evidence>
<reference evidence="2" key="1">
    <citation type="submission" date="2023-06" db="EMBL/GenBank/DDBJ databases">
        <title>Genome-scale phylogeny and comparative genomics of the fungal order Sordariales.</title>
        <authorList>
            <consortium name="Lawrence Berkeley National Laboratory"/>
            <person name="Hensen N."/>
            <person name="Bonometti L."/>
            <person name="Westerberg I."/>
            <person name="Brannstrom I.O."/>
            <person name="Guillou S."/>
            <person name="Cros-Aarteil S."/>
            <person name="Calhoun S."/>
            <person name="Haridas S."/>
            <person name="Kuo A."/>
            <person name="Mondo S."/>
            <person name="Pangilinan J."/>
            <person name="Riley R."/>
            <person name="Labutti K."/>
            <person name="Andreopoulos B."/>
            <person name="Lipzen A."/>
            <person name="Chen C."/>
            <person name="Yanf M."/>
            <person name="Daum C."/>
            <person name="Ng V."/>
            <person name="Clum A."/>
            <person name="Steindorff A."/>
            <person name="Ohm R."/>
            <person name="Martin F."/>
            <person name="Silar P."/>
            <person name="Natvig D."/>
            <person name="Lalanne C."/>
            <person name="Gautier V."/>
            <person name="Ament-Velasquez S.L."/>
            <person name="Kruys A."/>
            <person name="Hutchinson M.I."/>
            <person name="Powell A.J."/>
            <person name="Barry K."/>
            <person name="Miller A.N."/>
            <person name="Grigoriev I.V."/>
            <person name="Debuchy R."/>
            <person name="Gladieux P."/>
            <person name="Thoren M.H."/>
            <person name="Johannesson H."/>
        </authorList>
    </citation>
    <scope>NUCLEOTIDE SEQUENCE</scope>
    <source>
        <strain evidence="2">8032-3</strain>
    </source>
</reference>